<dbReference type="GO" id="GO:0004555">
    <property type="term" value="F:alpha,alpha-trehalase activity"/>
    <property type="evidence" value="ECO:0007669"/>
    <property type="project" value="UniProtKB-EC"/>
</dbReference>
<keyword evidence="3 4" id="KW-0326">Glycosidase</keyword>
<dbReference type="EMBL" id="KZ155776">
    <property type="protein sequence ID" value="OUS47791.1"/>
    <property type="molecule type" value="Genomic_DNA"/>
</dbReference>
<reference evidence="5" key="1">
    <citation type="submission" date="2017-04" db="EMBL/GenBank/DDBJ databases">
        <title>Population genomics of picophytoplankton unveils novel chromosome hypervariability.</title>
        <authorList>
            <consortium name="DOE Joint Genome Institute"/>
            <person name="Blanc-Mathieu R."/>
            <person name="Krasovec M."/>
            <person name="Hebrard M."/>
            <person name="Yau S."/>
            <person name="Desgranges E."/>
            <person name="Martin J."/>
            <person name="Schackwitz W."/>
            <person name="Kuo A."/>
            <person name="Salin G."/>
            <person name="Donnadieu C."/>
            <person name="Desdevises Y."/>
            <person name="Sanchez-Ferandin S."/>
            <person name="Moreau H."/>
            <person name="Rivals E."/>
            <person name="Grigoriev I.V."/>
            <person name="Grimsley N."/>
            <person name="Eyre-Walker A."/>
            <person name="Piganeau G."/>
        </authorList>
    </citation>
    <scope>NUCLEOTIDE SEQUENCE [LARGE SCALE GENOMIC DNA]</scope>
    <source>
        <strain evidence="5">RCC 1115</strain>
    </source>
</reference>
<dbReference type="Pfam" id="PF01204">
    <property type="entry name" value="Trehalase"/>
    <property type="match status" value="1"/>
</dbReference>
<dbReference type="PANTHER" id="PTHR23403:SF1">
    <property type="entry name" value="TREHALASE"/>
    <property type="match status" value="1"/>
</dbReference>
<evidence type="ECO:0000256" key="3">
    <source>
        <dbReference type="ARBA" id="ARBA00023295"/>
    </source>
</evidence>
<protein>
    <recommendedName>
        <fullName evidence="4">Trehalase</fullName>
        <ecNumber evidence="4">3.2.1.28</ecNumber>
    </recommendedName>
    <alternativeName>
        <fullName evidence="4">Alpha-trehalose glucohydrolase</fullName>
    </alternativeName>
</protein>
<evidence type="ECO:0000256" key="1">
    <source>
        <dbReference type="ARBA" id="ARBA00005615"/>
    </source>
</evidence>
<dbReference type="AlphaFoldDB" id="A0A1Y5IE85"/>
<dbReference type="eggNOG" id="KOG0602">
    <property type="taxonomic scope" value="Eukaryota"/>
</dbReference>
<dbReference type="EC" id="3.2.1.28" evidence="4"/>
<dbReference type="PROSITE" id="PS00928">
    <property type="entry name" value="TREHALASE_2"/>
    <property type="match status" value="1"/>
</dbReference>
<dbReference type="Gene3D" id="1.50.10.10">
    <property type="match status" value="1"/>
</dbReference>
<organism evidence="5">
    <name type="scientific">Ostreococcus tauri</name>
    <name type="common">Marine green alga</name>
    <dbReference type="NCBI Taxonomy" id="70448"/>
    <lineage>
        <taxon>Eukaryota</taxon>
        <taxon>Viridiplantae</taxon>
        <taxon>Chlorophyta</taxon>
        <taxon>Mamiellophyceae</taxon>
        <taxon>Mamiellales</taxon>
        <taxon>Bathycoccaceae</taxon>
        <taxon>Ostreococcus</taxon>
    </lineage>
</organism>
<dbReference type="PANTHER" id="PTHR23403">
    <property type="entry name" value="TREHALASE"/>
    <property type="match status" value="1"/>
</dbReference>
<evidence type="ECO:0000256" key="4">
    <source>
        <dbReference type="RuleBase" id="RU361180"/>
    </source>
</evidence>
<dbReference type="Proteomes" id="UP000195557">
    <property type="component" value="Unassembled WGS sequence"/>
</dbReference>
<evidence type="ECO:0000313" key="5">
    <source>
        <dbReference type="EMBL" id="OUS47791.1"/>
    </source>
</evidence>
<dbReference type="InterPro" id="IPR001661">
    <property type="entry name" value="Glyco_hydro_37"/>
</dbReference>
<dbReference type="GO" id="GO:0005993">
    <property type="term" value="P:trehalose catabolic process"/>
    <property type="evidence" value="ECO:0007669"/>
    <property type="project" value="TreeGrafter"/>
</dbReference>
<sequence>MDVRGSSESDDVDDETHVAAHHAEASYASFCNAAILNAARRAELWTDSKSFVDTRARSPPATLIRALAGSRAATCAKAARAFLNEHFESGPRDRTRTPELSDWREDVGMTREAACAESRAFATHVHGLWRVLARLDADDEEEAETETPIAIVSGDGLSSPEKAEAARADETVKRTTSSRIRLPFPAVVPGERFRETYYWDTYWIVLGLLASEMHATAKGVTNNLLHMVNTYGFVPNGARVYYLNRSQPPLLTSCVAVVYDATKDLAWLRQSLPMLVQEYAYLTRPERIINVRDPETGEMHALARYFANTTRPRPESYREDVELARRATKNIRDGVEKLEAKRTIYRHLASAAESGYDFSSRWFLDGDTLETIRTCDIIPADLNGFMLRVESEIVYLAREILVTIKPEDELYAERLYLTQVLEKFSHAADARRRAINAVLWDDDVKRWRDMAFKPRQAEDARAIYRDVCDLKPASQSPFTSDFTPLWCGAADRDSERAYEVVRALKESKLVTENGIATSRIESGQQWDWPNAWAPTTHMIVEAIQIFAPKEEAYAKTLAHAWIRTAHAAWKETGYMHEKYDVRADVHGVGGGGEYVPQRGFGWTNGVTLRLMSQYGFPCGDER</sequence>
<name>A0A1Y5IE85_OSTTA</name>
<comment type="similarity">
    <text evidence="1 4">Belongs to the glycosyl hydrolase 37 family.</text>
</comment>
<accession>A0A1Y5IE85</accession>
<evidence type="ECO:0000256" key="2">
    <source>
        <dbReference type="ARBA" id="ARBA00022801"/>
    </source>
</evidence>
<proteinExistence type="inferred from homology"/>
<dbReference type="InterPro" id="IPR008928">
    <property type="entry name" value="6-hairpin_glycosidase_sf"/>
</dbReference>
<keyword evidence="2 4" id="KW-0378">Hydrolase</keyword>
<gene>
    <name evidence="5" type="ORF">BE221DRAFT_190106</name>
</gene>
<dbReference type="SUPFAM" id="SSF48208">
    <property type="entry name" value="Six-hairpin glycosidases"/>
    <property type="match status" value="1"/>
</dbReference>
<dbReference type="PRINTS" id="PR00744">
    <property type="entry name" value="GLHYDRLASE37"/>
</dbReference>
<comment type="catalytic activity">
    <reaction evidence="4">
        <text>alpha,alpha-trehalose + H2O = alpha-D-glucose + beta-D-glucose</text>
        <dbReference type="Rhea" id="RHEA:32675"/>
        <dbReference type="ChEBI" id="CHEBI:15377"/>
        <dbReference type="ChEBI" id="CHEBI:15903"/>
        <dbReference type="ChEBI" id="CHEBI:16551"/>
        <dbReference type="ChEBI" id="CHEBI:17925"/>
        <dbReference type="EC" id="3.2.1.28"/>
    </reaction>
</comment>
<dbReference type="InterPro" id="IPR018232">
    <property type="entry name" value="Glyco_hydro_37_CS"/>
</dbReference>
<dbReference type="InterPro" id="IPR012341">
    <property type="entry name" value="6hp_glycosidase-like_sf"/>
</dbReference>